<evidence type="ECO:0008006" key="3">
    <source>
        <dbReference type="Google" id="ProtNLM"/>
    </source>
</evidence>
<dbReference type="Gene3D" id="3.90.550.10">
    <property type="entry name" value="Spore Coat Polysaccharide Biosynthesis Protein SpsA, Chain A"/>
    <property type="match status" value="1"/>
</dbReference>
<name>A0A829YH08_9GAMM</name>
<keyword evidence="2" id="KW-1185">Reference proteome</keyword>
<dbReference type="InterPro" id="IPR003329">
    <property type="entry name" value="Cytidylyl_trans"/>
</dbReference>
<dbReference type="EMBL" id="BLJN01000004">
    <property type="protein sequence ID" value="GFE82012.1"/>
    <property type="molecule type" value="Genomic_DNA"/>
</dbReference>
<evidence type="ECO:0000313" key="2">
    <source>
        <dbReference type="Proteomes" id="UP000445000"/>
    </source>
</evidence>
<gene>
    <name evidence="1" type="ORF">GCM10011487_40120</name>
</gene>
<dbReference type="Proteomes" id="UP000445000">
    <property type="component" value="Unassembled WGS sequence"/>
</dbReference>
<dbReference type="AlphaFoldDB" id="A0A829YH08"/>
<accession>A0A829YH08</accession>
<dbReference type="PANTHER" id="PTHR21485:SF6">
    <property type="entry name" value="N-ACYLNEURAMINATE CYTIDYLYLTRANSFERASE-RELATED"/>
    <property type="match status" value="1"/>
</dbReference>
<comment type="caution">
    <text evidence="1">The sequence shown here is derived from an EMBL/GenBank/DDBJ whole genome shotgun (WGS) entry which is preliminary data.</text>
</comment>
<dbReference type="InterPro" id="IPR029044">
    <property type="entry name" value="Nucleotide-diphossugar_trans"/>
</dbReference>
<dbReference type="PANTHER" id="PTHR21485">
    <property type="entry name" value="HAD SUPERFAMILY MEMBERS CMAS AND KDSC"/>
    <property type="match status" value="1"/>
</dbReference>
<dbReference type="SUPFAM" id="SSF53448">
    <property type="entry name" value="Nucleotide-diphospho-sugar transferases"/>
    <property type="match status" value="1"/>
</dbReference>
<proteinExistence type="predicted"/>
<evidence type="ECO:0000313" key="1">
    <source>
        <dbReference type="EMBL" id="GFE82012.1"/>
    </source>
</evidence>
<dbReference type="CDD" id="cd02513">
    <property type="entry name" value="CMP-NeuAc_Synthase"/>
    <property type="match status" value="1"/>
</dbReference>
<dbReference type="Pfam" id="PF02348">
    <property type="entry name" value="CTP_transf_3"/>
    <property type="match status" value="1"/>
</dbReference>
<organism evidence="1 2">
    <name type="scientific">Steroidobacter agaridevorans</name>
    <dbReference type="NCBI Taxonomy" id="2695856"/>
    <lineage>
        <taxon>Bacteria</taxon>
        <taxon>Pseudomonadati</taxon>
        <taxon>Pseudomonadota</taxon>
        <taxon>Gammaproteobacteria</taxon>
        <taxon>Steroidobacterales</taxon>
        <taxon>Steroidobacteraceae</taxon>
        <taxon>Steroidobacter</taxon>
    </lineage>
</organism>
<dbReference type="RefSeq" id="WP_161813694.1">
    <property type="nucleotide sequence ID" value="NZ_BLJN01000004.1"/>
</dbReference>
<dbReference type="InterPro" id="IPR050793">
    <property type="entry name" value="CMP-NeuNAc_synthase"/>
</dbReference>
<sequence length="235" mass="25877">MFRDSHPVLALIPARGGSKGVPRKNLAVLCGRPLLEYTVRAAVDCAAIDASYVSSDDAEILEVARRLDARAVERPPAFATDAASAIEVVRHFIETLPAELRARDPLIVYLQPTSPLRDAQHLDAAFELLARHGATTLMSVVELEKSPFKAFGLDERQRLRSLFDERLSNARRQDLPPTFLPNGAIYIFAVSDFLSRDGFPSNGSVPYVMSAADSIDIDTPDDLQRVERILGDRHG</sequence>
<reference evidence="2" key="1">
    <citation type="submission" date="2020-01" db="EMBL/GenBank/DDBJ databases">
        <title>'Steroidobacter agaridevorans' sp. nov., agar-degrading bacteria isolated from rhizosphere soils.</title>
        <authorList>
            <person name="Ikenaga M."/>
            <person name="Kataoka M."/>
            <person name="Murouchi A."/>
            <person name="Katsuragi S."/>
            <person name="Sakai M."/>
        </authorList>
    </citation>
    <scope>NUCLEOTIDE SEQUENCE [LARGE SCALE GENOMIC DNA]</scope>
    <source>
        <strain evidence="2">YU21-B</strain>
    </source>
</reference>
<protein>
    <recommendedName>
        <fullName evidence="3">N-acylneuraminate cytidylyltransferase</fullName>
    </recommendedName>
</protein>
<dbReference type="GO" id="GO:0008781">
    <property type="term" value="F:N-acylneuraminate cytidylyltransferase activity"/>
    <property type="evidence" value="ECO:0007669"/>
    <property type="project" value="TreeGrafter"/>
</dbReference>